<organism evidence="6">
    <name type="scientific">Pseudoalteromonas prydzensis</name>
    <dbReference type="NCBI Taxonomy" id="182141"/>
    <lineage>
        <taxon>Bacteria</taxon>
        <taxon>Pseudomonadati</taxon>
        <taxon>Pseudomonadota</taxon>
        <taxon>Gammaproteobacteria</taxon>
        <taxon>Alteromonadales</taxon>
        <taxon>Pseudoalteromonadaceae</taxon>
        <taxon>Pseudoalteromonas</taxon>
    </lineage>
</organism>
<dbReference type="PANTHER" id="PTHR37419:SF1">
    <property type="entry name" value="SERINE_THREONINE-PROTEIN KINASE TOXIN HIPA"/>
    <property type="match status" value="1"/>
</dbReference>
<dbReference type="PANTHER" id="PTHR37419">
    <property type="entry name" value="SERINE/THREONINE-PROTEIN KINASE TOXIN HIPA"/>
    <property type="match status" value="1"/>
</dbReference>
<dbReference type="Proteomes" id="UP000886188">
    <property type="component" value="Unassembled WGS sequence"/>
</dbReference>
<accession>A0A7V1CXQ5</accession>
<name>A0A7V1CXQ5_9GAMM</name>
<dbReference type="GO" id="GO:0005829">
    <property type="term" value="C:cytosol"/>
    <property type="evidence" value="ECO:0007669"/>
    <property type="project" value="TreeGrafter"/>
</dbReference>
<comment type="caution">
    <text evidence="6">The sequence shown here is derived from an EMBL/GenBank/DDBJ whole genome shotgun (WGS) entry which is preliminary data.</text>
</comment>
<comment type="similarity">
    <text evidence="1">Belongs to the HipA Ser/Thr kinase family.</text>
</comment>
<feature type="domain" description="HipA N-terminal subdomain 1" evidence="5">
    <location>
        <begin position="6"/>
        <end position="107"/>
    </location>
</feature>
<dbReference type="EMBL" id="DRGM01000076">
    <property type="protein sequence ID" value="HEA16182.1"/>
    <property type="molecule type" value="Genomic_DNA"/>
</dbReference>
<evidence type="ECO:0000256" key="3">
    <source>
        <dbReference type="ARBA" id="ARBA00022777"/>
    </source>
</evidence>
<feature type="domain" description="HipA-like C-terminal" evidence="4">
    <location>
        <begin position="147"/>
        <end position="372"/>
    </location>
</feature>
<sequence>MNNRSLDVYAGKQLMGQLQDNNGFWSFKYDQAWLTSANKFPVTPSIPLQEQVILDSGTTRPVQQFFDNLLPEENARELLAKEVRVDHGDSFALLTASGIESAGALTLLPEHVDFPSPSAIPLTFAELASRIKNLPRALLNSRQGSRMSLAGAQHKMLVIKLGDELFEGNEGTPSTHILKPDHSEPDQYWQTTCNEWFMMKLAGRLGIDVPNVELIYTPEPAYLVERFDRTGSYPDQERKHIIDSCQLLSYSRHSKYSASTVETYQKILNNVRPKAATAIKLYQWVIYNLLVGNGDAHLKNISFYYENGSAQITPFYDLLSTIIYVPEGVKPLEEALSVPINDKKRFCDVTKADVIAFAKRLGIPSSAAVKQLSYFVGNIEGEFSNLYQEVENMLPSDVRAAELRMLRQVQFLVVKEMVGRLS</sequence>
<evidence type="ECO:0000313" key="6">
    <source>
        <dbReference type="EMBL" id="HEA16182.1"/>
    </source>
</evidence>
<evidence type="ECO:0000259" key="5">
    <source>
        <dbReference type="Pfam" id="PF13657"/>
    </source>
</evidence>
<reference evidence="6" key="1">
    <citation type="journal article" date="2020" name="mSystems">
        <title>Genome- and Community-Level Interaction Insights into Carbon Utilization and Element Cycling Functions of Hydrothermarchaeota in Hydrothermal Sediment.</title>
        <authorList>
            <person name="Zhou Z."/>
            <person name="Liu Y."/>
            <person name="Xu W."/>
            <person name="Pan J."/>
            <person name="Luo Z.H."/>
            <person name="Li M."/>
        </authorList>
    </citation>
    <scope>NUCLEOTIDE SEQUENCE [LARGE SCALE GENOMIC DNA]</scope>
    <source>
        <strain evidence="6">HyVt-346</strain>
    </source>
</reference>
<evidence type="ECO:0000256" key="2">
    <source>
        <dbReference type="ARBA" id="ARBA00022679"/>
    </source>
</evidence>
<dbReference type="GO" id="GO:0004674">
    <property type="term" value="F:protein serine/threonine kinase activity"/>
    <property type="evidence" value="ECO:0007669"/>
    <property type="project" value="TreeGrafter"/>
</dbReference>
<dbReference type="Pfam" id="PF07804">
    <property type="entry name" value="HipA_C"/>
    <property type="match status" value="1"/>
</dbReference>
<keyword evidence="3" id="KW-0418">Kinase</keyword>
<dbReference type="RefSeq" id="WP_304181086.1">
    <property type="nucleotide sequence ID" value="NZ_DRGM01000076.1"/>
</dbReference>
<dbReference type="Gene3D" id="1.10.1070.20">
    <property type="match status" value="1"/>
</dbReference>
<dbReference type="Pfam" id="PF13657">
    <property type="entry name" value="Couple_hipA"/>
    <property type="match status" value="1"/>
</dbReference>
<dbReference type="InterPro" id="IPR012893">
    <property type="entry name" value="HipA-like_C"/>
</dbReference>
<evidence type="ECO:0000256" key="1">
    <source>
        <dbReference type="ARBA" id="ARBA00010164"/>
    </source>
</evidence>
<dbReference type="NCBIfam" id="TIGR03071">
    <property type="entry name" value="couple_hipA"/>
    <property type="match status" value="1"/>
</dbReference>
<dbReference type="InterPro" id="IPR017508">
    <property type="entry name" value="HipA_N1"/>
</dbReference>
<proteinExistence type="inferred from homology"/>
<protein>
    <submittedName>
        <fullName evidence="6">Type II toxin-antitoxin system HipA family toxin</fullName>
    </submittedName>
</protein>
<gene>
    <name evidence="6" type="ORF">ENH88_07000</name>
</gene>
<keyword evidence="2" id="KW-0808">Transferase</keyword>
<dbReference type="InterPro" id="IPR052028">
    <property type="entry name" value="HipA_Ser/Thr_kinase"/>
</dbReference>
<evidence type="ECO:0000259" key="4">
    <source>
        <dbReference type="Pfam" id="PF07804"/>
    </source>
</evidence>
<dbReference type="AlphaFoldDB" id="A0A7V1CXQ5"/>